<name>A0AAE3N3A7_9HYPH</name>
<dbReference type="Pfam" id="PF13020">
    <property type="entry name" value="NOV_C"/>
    <property type="match status" value="1"/>
</dbReference>
<evidence type="ECO:0000313" key="4">
    <source>
        <dbReference type="EMBL" id="MCX8999121.1"/>
    </source>
</evidence>
<evidence type="ECO:0000256" key="1">
    <source>
        <dbReference type="SAM" id="MobiDB-lite"/>
    </source>
</evidence>
<dbReference type="InterPro" id="IPR036890">
    <property type="entry name" value="HATPase_C_sf"/>
</dbReference>
<evidence type="ECO:0000259" key="2">
    <source>
        <dbReference type="Pfam" id="PF13020"/>
    </source>
</evidence>
<dbReference type="InterPro" id="IPR024975">
    <property type="entry name" value="NOV_C"/>
</dbReference>
<dbReference type="EMBL" id="JANFPI010000006">
    <property type="protein sequence ID" value="MCX8999121.1"/>
    <property type="molecule type" value="Genomic_DNA"/>
</dbReference>
<evidence type="ECO:0000259" key="3">
    <source>
        <dbReference type="Pfam" id="PF25794"/>
    </source>
</evidence>
<dbReference type="AlphaFoldDB" id="A0AAE3N3A7"/>
<dbReference type="Proteomes" id="UP001208771">
    <property type="component" value="Unassembled WGS sequence"/>
</dbReference>
<dbReference type="Gene3D" id="3.30.565.10">
    <property type="entry name" value="Histidine kinase-like ATPase, C-terminal domain"/>
    <property type="match status" value="1"/>
</dbReference>
<dbReference type="PANTHER" id="PTHR32387:SF0">
    <property type="entry name" value="PROTEIN NO VEIN"/>
    <property type="match status" value="1"/>
</dbReference>
<proteinExistence type="predicted"/>
<dbReference type="InterPro" id="IPR058210">
    <property type="entry name" value="SACS/Nov_dom"/>
</dbReference>
<feature type="domain" description="Sacsin/Nov" evidence="3">
    <location>
        <begin position="30"/>
        <end position="129"/>
    </location>
</feature>
<feature type="compositionally biased region" description="Low complexity" evidence="1">
    <location>
        <begin position="895"/>
        <end position="907"/>
    </location>
</feature>
<evidence type="ECO:0000313" key="5">
    <source>
        <dbReference type="Proteomes" id="UP001208771"/>
    </source>
</evidence>
<sequence length="1107" mass="123413">MASNYDFICAENRERYGTDIARIGPMLLADRYDDRTHFIFELLQNAEDALGKRDMWSGPRSVSFSLTKEALSLSHFGKPFDEADVRGVCGIAESTKDEYSIGRFGIGFKSVYTFTDRPEIHSGSDDFVIRNYVQPASANRVEREPDETLIILPLKAEDRTAQDEIIDGFKRLGPSALLFLRSIEEIKWGVHDGPSGVYLRSRPGPLGENVHQINLIGEESGQQEVDQDWLVFQREVFSAEGERVGRVELAFALRAAKDRPWQWAVVPVTASPLVVFFPTAFETNLGFLVQGPYRTTPSRDNILRHDPWNKHLIEETAALLVEALRWMRDKSVLDTSALNCLPLDREKFPDGSMFAPLFDAVRKALAEEPLMPRFGDGYVAASRAKLARTQDLRELFSPEQVAQLFGGEVTAWLTSEITQDRTPELRQYVMRELGVTEVTPATIVPRLAREFLEAQSDEWILKLYEFLNGQEAAVRRRLDAVPLIRLVDGTHVPAREHGKPKAFLPSAIETGFPTMRPSVCSTDEARGFLIALGVTEPDPVDDVIWNVLPKYQGDEVDVDDEQYARDIDRIRMAFNTDSKAQREKLLSALRETMFVMVIDAGDGKGYVDKPGNIYLATDRLKQLFDGVPNVMIVDDAYDCLRGEAMRELLEACGALRYPRPVAAPNALSYDERTEVRREAGHEQTSGINDKIDDWVLQGFEELVEVLPKLEPEGRAERTRLIWESLGDLEERRGRGIFDGLYRWSHYGSYKKDFPSAFVRRLNDTVWVPDENGDLQLPSQVIFDTLGWKANPFLLTKIAFKPPIIDQLAKEAGIDRAALDLLRKLGITSVADLTSRLGITEQPSEQESGFQLEPEGQTTSADEADIYQDAKDLYGDDMPDIPAGTYDPDGGDAIGKRGTSSGRSRGNGNADSHSGGGVGRKGAAAADSAGGRGDTTKVSGGPGKRTPGSEGRRPFISYVGSHPSEEESDPDGLDHGMRMEIEGKAINAILLLEPSLRKTAEGNKGFDLYELDATGKPSRWVEVKSMTGSLEDRPVGMSRAQFDFAREKGDAYWLYVVEYVSDVERERILRIQDPVGHARTFTFDHGWVAVAQLHSDYQSSVSNSPANP</sequence>
<comment type="caution">
    <text evidence="4">The sequence shown here is derived from an EMBL/GenBank/DDBJ whole genome shotgun (WGS) entry which is preliminary data.</text>
</comment>
<feature type="region of interest" description="Disordered" evidence="1">
    <location>
        <begin position="839"/>
        <end position="975"/>
    </location>
</feature>
<reference evidence="4" key="1">
    <citation type="submission" date="2022-07" db="EMBL/GenBank/DDBJ databases">
        <title>Ectorhizobium quercum gen.nov., sp. nov.</title>
        <authorList>
            <person name="Ma T."/>
            <person name="Li Y."/>
        </authorList>
    </citation>
    <scope>NUCLEOTIDE SEQUENCE</scope>
    <source>
        <strain evidence="4">BDR2-2</strain>
    </source>
</reference>
<feature type="domain" description="Protein NO VEIN C-terminal" evidence="2">
    <location>
        <begin position="997"/>
        <end position="1063"/>
    </location>
</feature>
<accession>A0AAE3N3A7</accession>
<dbReference type="Pfam" id="PF25794">
    <property type="entry name" value="SACS"/>
    <property type="match status" value="1"/>
</dbReference>
<organism evidence="4 5">
    <name type="scientific">Ectorhizobium quercum</name>
    <dbReference type="NCBI Taxonomy" id="2965071"/>
    <lineage>
        <taxon>Bacteria</taxon>
        <taxon>Pseudomonadati</taxon>
        <taxon>Pseudomonadota</taxon>
        <taxon>Alphaproteobacteria</taxon>
        <taxon>Hyphomicrobiales</taxon>
        <taxon>Rhizobiaceae</taxon>
        <taxon>Ectorhizobium</taxon>
    </lineage>
</organism>
<dbReference type="RefSeq" id="WP_306412613.1">
    <property type="nucleotide sequence ID" value="NZ_JANFPI010000006.1"/>
</dbReference>
<gene>
    <name evidence="4" type="ORF">NOF55_18610</name>
</gene>
<dbReference type="PANTHER" id="PTHR32387">
    <property type="entry name" value="WU:FJ29H11"/>
    <property type="match status" value="1"/>
</dbReference>
<dbReference type="SUPFAM" id="SSF55874">
    <property type="entry name" value="ATPase domain of HSP90 chaperone/DNA topoisomerase II/histidine kinase"/>
    <property type="match status" value="1"/>
</dbReference>
<dbReference type="InterPro" id="IPR052957">
    <property type="entry name" value="Auxin_embryo_med"/>
</dbReference>
<protein>
    <submittedName>
        <fullName evidence="4">DUF3883 domain-containing protein</fullName>
    </submittedName>
</protein>
<dbReference type="NCBIfam" id="NF047352">
    <property type="entry name" value="P_loop_sacsin"/>
    <property type="match status" value="1"/>
</dbReference>
<keyword evidence="5" id="KW-1185">Reference proteome</keyword>